<evidence type="ECO:0000256" key="1">
    <source>
        <dbReference type="ARBA" id="ARBA00022603"/>
    </source>
</evidence>
<name>A0A6G0XSC9_9STRA</name>
<comment type="caution">
    <text evidence="5">The sequence shown here is derived from an EMBL/GenBank/DDBJ whole genome shotgun (WGS) entry which is preliminary data.</text>
</comment>
<dbReference type="SUPFAM" id="SSF82199">
    <property type="entry name" value="SET domain"/>
    <property type="match status" value="1"/>
</dbReference>
<evidence type="ECO:0000313" key="6">
    <source>
        <dbReference type="Proteomes" id="UP000481153"/>
    </source>
</evidence>
<dbReference type="InterPro" id="IPR050600">
    <property type="entry name" value="SETD3_SETD6_MTase"/>
</dbReference>
<dbReference type="SUPFAM" id="SSF81822">
    <property type="entry name" value="RuBisCo LSMT C-terminal, substrate-binding domain"/>
    <property type="match status" value="1"/>
</dbReference>
<feature type="domain" description="SET" evidence="4">
    <location>
        <begin position="19"/>
        <end position="234"/>
    </location>
</feature>
<dbReference type="EMBL" id="VJMJ01000019">
    <property type="protein sequence ID" value="KAF0743273.1"/>
    <property type="molecule type" value="Genomic_DNA"/>
</dbReference>
<reference evidence="5 6" key="1">
    <citation type="submission" date="2019-07" db="EMBL/GenBank/DDBJ databases">
        <title>Genomics analysis of Aphanomyces spp. identifies a new class of oomycete effector associated with host adaptation.</title>
        <authorList>
            <person name="Gaulin E."/>
        </authorList>
    </citation>
    <scope>NUCLEOTIDE SEQUENCE [LARGE SCALE GENOMIC DNA]</scope>
    <source>
        <strain evidence="5 6">ATCC 201684</strain>
    </source>
</reference>
<dbReference type="Gene3D" id="3.90.1420.10">
    <property type="entry name" value="Rubisco LSMT, substrate-binding domain"/>
    <property type="match status" value="1"/>
</dbReference>
<dbReference type="CDD" id="cd10527">
    <property type="entry name" value="SET_LSMT"/>
    <property type="match status" value="1"/>
</dbReference>
<keyword evidence="1" id="KW-0489">Methyltransferase</keyword>
<dbReference type="InterPro" id="IPR001214">
    <property type="entry name" value="SET_dom"/>
</dbReference>
<evidence type="ECO:0000259" key="4">
    <source>
        <dbReference type="PROSITE" id="PS50280"/>
    </source>
</evidence>
<evidence type="ECO:0000256" key="2">
    <source>
        <dbReference type="ARBA" id="ARBA00022679"/>
    </source>
</evidence>
<dbReference type="PANTHER" id="PTHR13271">
    <property type="entry name" value="UNCHARACTERIZED PUTATIVE METHYLTRANSFERASE"/>
    <property type="match status" value="1"/>
</dbReference>
<dbReference type="Gene3D" id="3.90.1410.10">
    <property type="entry name" value="set domain protein methyltransferase, domain 1"/>
    <property type="match status" value="1"/>
</dbReference>
<dbReference type="InterPro" id="IPR036464">
    <property type="entry name" value="Rubisco_LSMT_subst-bd_sf"/>
</dbReference>
<dbReference type="InterPro" id="IPR046341">
    <property type="entry name" value="SET_dom_sf"/>
</dbReference>
<dbReference type="VEuPathDB" id="FungiDB:AeMF1_019773"/>
<proteinExistence type="predicted"/>
<sequence length="399" mass="46367">MEAEQRFIAWLNEHGAELDALEIASSLSGSRGVIATRKIAENEVCMKIPSKLFISEASVKEDPVLAPIFAEHPDLFTRDDPLLSTYLVYHFHLAEASFFFPYLSILPEPESILNWNKDDLIQLQDTKLLEAVERRNHEIEDWYTRVSTRLFRLYPDLFNTSSFKPKRFRFAWQTVQARTFGRRLPWTALVPFADMLNHANVATRYDYDIDGNSLFQWRSSQSHNAGDQVFNSYGRRPNQHLLLDYGFALPQNEWDYVDFDISLMEYILPKPERRRLFLDAHIMPSPSKLRLVPDTTLDEVLPFYRCACLTEVTQDTSLLEVQDTAVETQSLYLLRDQLTSHLTTYVTTIEEDAFLLSDNNVQGNLRTAIQYRWHQKHILHRIIGLANSKLCPEATTPME</sequence>
<protein>
    <recommendedName>
        <fullName evidence="4">SET domain-containing protein</fullName>
    </recommendedName>
</protein>
<dbReference type="PANTHER" id="PTHR13271:SF137">
    <property type="entry name" value="SET DOMAIN-CONTAINING PROTEIN"/>
    <property type="match status" value="1"/>
</dbReference>
<keyword evidence="2" id="KW-0808">Transferase</keyword>
<dbReference type="GO" id="GO:0016279">
    <property type="term" value="F:protein-lysine N-methyltransferase activity"/>
    <property type="evidence" value="ECO:0007669"/>
    <property type="project" value="TreeGrafter"/>
</dbReference>
<dbReference type="Pfam" id="PF00856">
    <property type="entry name" value="SET"/>
    <property type="match status" value="1"/>
</dbReference>
<keyword evidence="6" id="KW-1185">Reference proteome</keyword>
<dbReference type="Pfam" id="PF09273">
    <property type="entry name" value="Rubis-subs-bind"/>
    <property type="match status" value="1"/>
</dbReference>
<keyword evidence="3" id="KW-0949">S-adenosyl-L-methionine</keyword>
<evidence type="ECO:0000256" key="3">
    <source>
        <dbReference type="ARBA" id="ARBA00022691"/>
    </source>
</evidence>
<evidence type="ECO:0000313" key="5">
    <source>
        <dbReference type="EMBL" id="KAF0743273.1"/>
    </source>
</evidence>
<organism evidence="5 6">
    <name type="scientific">Aphanomyces euteiches</name>
    <dbReference type="NCBI Taxonomy" id="100861"/>
    <lineage>
        <taxon>Eukaryota</taxon>
        <taxon>Sar</taxon>
        <taxon>Stramenopiles</taxon>
        <taxon>Oomycota</taxon>
        <taxon>Saprolegniomycetes</taxon>
        <taxon>Saprolegniales</taxon>
        <taxon>Verrucalvaceae</taxon>
        <taxon>Aphanomyces</taxon>
    </lineage>
</organism>
<dbReference type="PROSITE" id="PS50280">
    <property type="entry name" value="SET"/>
    <property type="match status" value="1"/>
</dbReference>
<dbReference type="Proteomes" id="UP000481153">
    <property type="component" value="Unassembled WGS sequence"/>
</dbReference>
<dbReference type="InterPro" id="IPR015353">
    <property type="entry name" value="Rubisco_LSMT_subst-bd"/>
</dbReference>
<gene>
    <name evidence="5" type="ORF">Ae201684_001962</name>
</gene>
<dbReference type="AlphaFoldDB" id="A0A6G0XSC9"/>
<dbReference type="GO" id="GO:0032259">
    <property type="term" value="P:methylation"/>
    <property type="evidence" value="ECO:0007669"/>
    <property type="project" value="UniProtKB-KW"/>
</dbReference>
<accession>A0A6G0XSC9</accession>